<dbReference type="RefSeq" id="WP_190941714.1">
    <property type="nucleotide sequence ID" value="NZ_JACJSI010000028.1"/>
</dbReference>
<reference evidence="1 2" key="1">
    <citation type="journal article" date="2020" name="ISME J.">
        <title>Comparative genomics reveals insights into cyanobacterial evolution and habitat adaptation.</title>
        <authorList>
            <person name="Chen M.Y."/>
            <person name="Teng W.K."/>
            <person name="Zhao L."/>
            <person name="Hu C.X."/>
            <person name="Zhou Y.K."/>
            <person name="Han B.P."/>
            <person name="Song L.R."/>
            <person name="Shu W.S."/>
        </authorList>
    </citation>
    <scope>NUCLEOTIDE SEQUENCE [LARGE SCALE GENOMIC DNA]</scope>
    <source>
        <strain evidence="1 2">FACHB-838</strain>
    </source>
</reference>
<evidence type="ECO:0000313" key="2">
    <source>
        <dbReference type="Proteomes" id="UP000623440"/>
    </source>
</evidence>
<sequence>MRVSSFFALLDKCNVITLAKMTFRELNDRNYFEVNAIHVEILLPDIVALAIPENKPGAIYHIKLVVQITNNTLEPFTMSFDDTFIPEVVNSDGQTLQGVFVIYEQEPTNQSNISQQQNWRLKLRCLFSRLVNFNRRKYPINVNFWLVQPGSKSASHLNGRLFWQSDLLILKLSTKDFSLDFEYFRPRTYYYFNNLQLGNYQLRFIYLNKFSSSYNESDAIDVTNLPQIASSHSTAAFVNFRLIQPVEPNNSAVKVDGIRFETLMPERVLTLPEKKRGIKTCMQLGIHITNNMLEAVRFSFFATIIPQLVGADGQVHLQGYYGNHIKIRLESDFPLVMPGENFTFFLYSLLYWQKRDQFILRIEAGDGGYCIFTDIKAGVYQIRLTYNNKDAMAEIYDRETRNTKLIEGIWMGIVSTPKVEFRLV</sequence>
<comment type="caution">
    <text evidence="1">The sequence shown here is derived from an EMBL/GenBank/DDBJ whole genome shotgun (WGS) entry which is preliminary data.</text>
</comment>
<name>A0ABR8DNI0_9NOSO</name>
<evidence type="ECO:0000313" key="1">
    <source>
        <dbReference type="EMBL" id="MBD2531001.1"/>
    </source>
</evidence>
<dbReference type="Proteomes" id="UP000623440">
    <property type="component" value="Unassembled WGS sequence"/>
</dbReference>
<dbReference type="EMBL" id="JACJSI010000028">
    <property type="protein sequence ID" value="MBD2531001.1"/>
    <property type="molecule type" value="Genomic_DNA"/>
</dbReference>
<keyword evidence="2" id="KW-1185">Reference proteome</keyword>
<gene>
    <name evidence="1" type="ORF">H6G97_16000</name>
</gene>
<accession>A0ABR8DNI0</accession>
<protein>
    <submittedName>
        <fullName evidence="1">Uncharacterized protein</fullName>
    </submittedName>
</protein>
<organism evidence="1 2">
    <name type="scientific">Nostoc flagelliforme FACHB-838</name>
    <dbReference type="NCBI Taxonomy" id="2692904"/>
    <lineage>
        <taxon>Bacteria</taxon>
        <taxon>Bacillati</taxon>
        <taxon>Cyanobacteriota</taxon>
        <taxon>Cyanophyceae</taxon>
        <taxon>Nostocales</taxon>
        <taxon>Nostocaceae</taxon>
        <taxon>Nostoc</taxon>
    </lineage>
</organism>
<proteinExistence type="predicted"/>